<evidence type="ECO:0000313" key="4">
    <source>
        <dbReference type="Proteomes" id="UP000774958"/>
    </source>
</evidence>
<name>A0ABS7V8A1_9GAMM</name>
<evidence type="ECO:0000256" key="2">
    <source>
        <dbReference type="SAM" id="Phobius"/>
    </source>
</evidence>
<keyword evidence="2" id="KW-0812">Transmembrane</keyword>
<dbReference type="EMBL" id="JAIRBT010000005">
    <property type="protein sequence ID" value="MBZ6065614.1"/>
    <property type="molecule type" value="Genomic_DNA"/>
</dbReference>
<feature type="transmembrane region" description="Helical" evidence="2">
    <location>
        <begin position="21"/>
        <end position="43"/>
    </location>
</feature>
<dbReference type="RefSeq" id="WP_050667300.1">
    <property type="nucleotide sequence ID" value="NZ_CDDB01000074.1"/>
</dbReference>
<dbReference type="PANTHER" id="PTHR40278">
    <property type="entry name" value="DNA UTILIZATION PROTEIN HOFN"/>
    <property type="match status" value="1"/>
</dbReference>
<accession>A0ABS7V8A1</accession>
<proteinExistence type="predicted"/>
<comment type="caution">
    <text evidence="3">The sequence shown here is derived from an EMBL/GenBank/DDBJ whole genome shotgun (WGS) entry which is preliminary data.</text>
</comment>
<evidence type="ECO:0000256" key="1">
    <source>
        <dbReference type="SAM" id="Coils"/>
    </source>
</evidence>
<sequence>MSNINLLPWREALSQRKKKQFGLVLAICLGVTASLGLLANWLVMKQVEIQQARNQRIQTEIGLLDIQLAEIAKLKEERQALIARMKLIEGLQERRNLPVRVFDQLPEMVPNGVYLASLQLQGAKIDVTGKTEAYGRVANMMRRIDGSGWLGQSQMNSIFATDSGPVALSQFSLLFMVQGGQAMTGAPQ</sequence>
<organism evidence="3 4">
    <name type="scientific">Aeromonas schubertii</name>
    <dbReference type="NCBI Taxonomy" id="652"/>
    <lineage>
        <taxon>Bacteria</taxon>
        <taxon>Pseudomonadati</taxon>
        <taxon>Pseudomonadota</taxon>
        <taxon>Gammaproteobacteria</taxon>
        <taxon>Aeromonadales</taxon>
        <taxon>Aeromonadaceae</taxon>
        <taxon>Aeromonas</taxon>
    </lineage>
</organism>
<dbReference type="Proteomes" id="UP000774958">
    <property type="component" value="Unassembled WGS sequence"/>
</dbReference>
<dbReference type="Pfam" id="PF05137">
    <property type="entry name" value="PilN"/>
    <property type="match status" value="1"/>
</dbReference>
<gene>
    <name evidence="3" type="ORF">LA374_05225</name>
</gene>
<reference evidence="3 4" key="1">
    <citation type="submission" date="2021-09" db="EMBL/GenBank/DDBJ databases">
        <title>Aeromonas schubertii isolated from Asian sea bass.</title>
        <authorList>
            <person name="Pinpimai K."/>
        </authorList>
    </citation>
    <scope>NUCLEOTIDE SEQUENCE [LARGE SCALE GENOMIC DNA]</scope>
    <source>
        <strain evidence="3 4">CHULA2021a</strain>
    </source>
</reference>
<dbReference type="InterPro" id="IPR007813">
    <property type="entry name" value="PilN"/>
</dbReference>
<keyword evidence="2" id="KW-1133">Transmembrane helix</keyword>
<protein>
    <submittedName>
        <fullName evidence="3">PilN domain-containing protein</fullName>
    </submittedName>
</protein>
<keyword evidence="4" id="KW-1185">Reference proteome</keyword>
<keyword evidence="2" id="KW-0472">Membrane</keyword>
<keyword evidence="1" id="KW-0175">Coiled coil</keyword>
<dbReference type="InterPro" id="IPR052534">
    <property type="entry name" value="Extracell_DNA_Util/SecSys_Comp"/>
</dbReference>
<evidence type="ECO:0000313" key="3">
    <source>
        <dbReference type="EMBL" id="MBZ6065614.1"/>
    </source>
</evidence>
<dbReference type="PANTHER" id="PTHR40278:SF2">
    <property type="entry name" value="TYPE IV PILUS INNER MEMBRANE COMPONENT PILN"/>
    <property type="match status" value="1"/>
</dbReference>
<feature type="coiled-coil region" evidence="1">
    <location>
        <begin position="64"/>
        <end position="91"/>
    </location>
</feature>